<dbReference type="EC" id="3.6.1.23" evidence="9"/>
<dbReference type="PANTHER" id="PTHR11241:SF0">
    <property type="entry name" value="DEOXYURIDINE 5'-TRIPHOSPHATE NUCLEOTIDOHYDROLASE"/>
    <property type="match status" value="1"/>
</dbReference>
<dbReference type="Pfam" id="PF00692">
    <property type="entry name" value="dUTPase"/>
    <property type="match status" value="1"/>
</dbReference>
<dbReference type="EMBL" id="JALJAT010000002">
    <property type="protein sequence ID" value="KAK4472843.1"/>
    <property type="molecule type" value="Genomic_DNA"/>
</dbReference>
<comment type="function">
    <text evidence="9">Involved in nucleotide metabolism via production of dUMP, the immediate precursor of thymidine nucleotides, and decreases the intracellular concentration of dUTP so that uracil cannot be incorporated into DNA.</text>
</comment>
<comment type="catalytic activity">
    <reaction evidence="7 9">
        <text>dUTP + H2O = dUMP + diphosphate + H(+)</text>
        <dbReference type="Rhea" id="RHEA:10248"/>
        <dbReference type="ChEBI" id="CHEBI:15377"/>
        <dbReference type="ChEBI" id="CHEBI:15378"/>
        <dbReference type="ChEBI" id="CHEBI:33019"/>
        <dbReference type="ChEBI" id="CHEBI:61555"/>
        <dbReference type="ChEBI" id="CHEBI:246422"/>
        <dbReference type="EC" id="3.6.1.23"/>
    </reaction>
</comment>
<dbReference type="GO" id="GO:0006226">
    <property type="term" value="P:dUMP biosynthetic process"/>
    <property type="evidence" value="ECO:0007669"/>
    <property type="project" value="UniProtKB-UniRule"/>
</dbReference>
<proteinExistence type="inferred from homology"/>
<accession>A0AAE1ZFM4</accession>
<feature type="domain" description="dUTPase-like" evidence="10">
    <location>
        <begin position="26"/>
        <end position="154"/>
    </location>
</feature>
<dbReference type="InterPro" id="IPR029054">
    <property type="entry name" value="dUTPase-like"/>
</dbReference>
<dbReference type="NCBIfam" id="NF001862">
    <property type="entry name" value="PRK00601.1"/>
    <property type="match status" value="1"/>
</dbReference>
<dbReference type="FunFam" id="2.70.40.10:FF:000004">
    <property type="entry name" value="Deoxyuridine triphosphatase"/>
    <property type="match status" value="1"/>
</dbReference>
<dbReference type="GO" id="GO:0046081">
    <property type="term" value="P:dUTP catabolic process"/>
    <property type="evidence" value="ECO:0007669"/>
    <property type="project" value="UniProtKB-UniRule"/>
</dbReference>
<evidence type="ECO:0000256" key="1">
    <source>
        <dbReference type="ARBA" id="ARBA00001946"/>
    </source>
</evidence>
<keyword evidence="5 9" id="KW-0460">Magnesium</keyword>
<dbReference type="Proteomes" id="UP001292079">
    <property type="component" value="Unassembled WGS sequence"/>
</dbReference>
<gene>
    <name evidence="11" type="ORF">MN116_004057</name>
</gene>
<organism evidence="11 12">
    <name type="scientific">Schistosoma mekongi</name>
    <name type="common">Parasitic worm</name>
    <dbReference type="NCBI Taxonomy" id="38744"/>
    <lineage>
        <taxon>Eukaryota</taxon>
        <taxon>Metazoa</taxon>
        <taxon>Spiralia</taxon>
        <taxon>Lophotrochozoa</taxon>
        <taxon>Platyhelminthes</taxon>
        <taxon>Trematoda</taxon>
        <taxon>Digenea</taxon>
        <taxon>Strigeidida</taxon>
        <taxon>Schistosomatoidea</taxon>
        <taxon>Schistosomatidae</taxon>
        <taxon>Schistosoma</taxon>
    </lineage>
</organism>
<dbReference type="InterPro" id="IPR008181">
    <property type="entry name" value="dUTPase"/>
</dbReference>
<keyword evidence="4 9" id="KW-0378">Hydrolase</keyword>
<comment type="pathway">
    <text evidence="2 9">Pyrimidine metabolism; dUMP biosynthesis; dUMP from dCTP (dUTP route): step 2/2.</text>
</comment>
<keyword evidence="9" id="KW-0479">Metal-binding</keyword>
<evidence type="ECO:0000256" key="8">
    <source>
        <dbReference type="ARBA" id="ARBA00057946"/>
    </source>
</evidence>
<dbReference type="InterPro" id="IPR036157">
    <property type="entry name" value="dUTPase-like_sf"/>
</dbReference>
<reference evidence="11" key="2">
    <citation type="journal article" date="2023" name="Infect Dis Poverty">
        <title>Chromosome-scale genome of the human blood fluke Schistosoma mekongi and its implications for public health.</title>
        <authorList>
            <person name="Zhou M."/>
            <person name="Xu L."/>
            <person name="Xu D."/>
            <person name="Chen W."/>
            <person name="Khan J."/>
            <person name="Hu Y."/>
            <person name="Huang H."/>
            <person name="Wei H."/>
            <person name="Zhang Y."/>
            <person name="Chusongsang P."/>
            <person name="Tanasarnprasert K."/>
            <person name="Hu X."/>
            <person name="Limpanont Y."/>
            <person name="Lv Z."/>
        </authorList>
    </citation>
    <scope>NUCLEOTIDE SEQUENCE</scope>
    <source>
        <strain evidence="11">LV_2022a</strain>
    </source>
</reference>
<evidence type="ECO:0000313" key="12">
    <source>
        <dbReference type="Proteomes" id="UP001292079"/>
    </source>
</evidence>
<evidence type="ECO:0000256" key="3">
    <source>
        <dbReference type="ARBA" id="ARBA00006581"/>
    </source>
</evidence>
<keyword evidence="6 9" id="KW-0546">Nucleotide metabolism</keyword>
<sequence>MLKSSPFEENRVFNTIKLKYKKLSNRATTPTRGSVFAAGYDLYAAHEATILPGGRGLIKTDLQIELPEGCYGRVAPRSGLALEKGIDVGAGVIDRDYRGNLGVILFNFGEQEFKIKKNDRIAQLICERVLCPELVECESLEETERGLNGYGSTGV</sequence>
<dbReference type="SUPFAM" id="SSF51283">
    <property type="entry name" value="dUTPase-like"/>
    <property type="match status" value="1"/>
</dbReference>
<evidence type="ECO:0000256" key="7">
    <source>
        <dbReference type="ARBA" id="ARBA00047686"/>
    </source>
</evidence>
<evidence type="ECO:0000256" key="6">
    <source>
        <dbReference type="ARBA" id="ARBA00023080"/>
    </source>
</evidence>
<name>A0AAE1ZFM4_SCHME</name>
<reference evidence="11" key="1">
    <citation type="submission" date="2022-04" db="EMBL/GenBank/DDBJ databases">
        <authorList>
            <person name="Xu L."/>
            <person name="Lv Z."/>
        </authorList>
    </citation>
    <scope>NUCLEOTIDE SEQUENCE</scope>
    <source>
        <strain evidence="11">LV_2022a</strain>
    </source>
</reference>
<evidence type="ECO:0000256" key="9">
    <source>
        <dbReference type="RuleBase" id="RU367024"/>
    </source>
</evidence>
<comment type="function">
    <text evidence="8">Catalyzes the cleavage of 2'-deoxyuridine 5'-triphosphate (dUTP) into 2'-deoxyuridine 5'-monophosphate (dUMP) and inorganic pyrophosphate and through its action efficiently prevents uracil misincorporation into DNA and at the same time provides dUMP, the substrate for de novo thymidylate biosynthesis. Inhibits peroxisome proliferator-activated receptor (PPAR) activity by binding of its N-terminal to PPAR, preventing the latter's dimerization with retinoid X receptor. Essential for embryonic development.</text>
</comment>
<protein>
    <recommendedName>
        <fullName evidence="9">Deoxyuridine 5'-triphosphate nucleotidohydrolase</fullName>
        <shortName evidence="9">dUTPase</shortName>
        <ecNumber evidence="9">3.6.1.23</ecNumber>
    </recommendedName>
    <alternativeName>
        <fullName evidence="9">dUTP pyrophosphatase</fullName>
    </alternativeName>
</protein>
<evidence type="ECO:0000256" key="5">
    <source>
        <dbReference type="ARBA" id="ARBA00022842"/>
    </source>
</evidence>
<evidence type="ECO:0000313" key="11">
    <source>
        <dbReference type="EMBL" id="KAK4472843.1"/>
    </source>
</evidence>
<dbReference type="GO" id="GO:0000287">
    <property type="term" value="F:magnesium ion binding"/>
    <property type="evidence" value="ECO:0007669"/>
    <property type="project" value="UniProtKB-UniRule"/>
</dbReference>
<dbReference type="CDD" id="cd07557">
    <property type="entry name" value="trimeric_dUTPase"/>
    <property type="match status" value="1"/>
</dbReference>
<evidence type="ECO:0000256" key="4">
    <source>
        <dbReference type="ARBA" id="ARBA00022801"/>
    </source>
</evidence>
<keyword evidence="12" id="KW-1185">Reference proteome</keyword>
<dbReference type="GO" id="GO:0004170">
    <property type="term" value="F:dUTP diphosphatase activity"/>
    <property type="evidence" value="ECO:0007669"/>
    <property type="project" value="UniProtKB-UniRule"/>
</dbReference>
<dbReference type="AlphaFoldDB" id="A0AAE1ZFM4"/>
<comment type="cofactor">
    <cofactor evidence="1 9">
        <name>Mg(2+)</name>
        <dbReference type="ChEBI" id="CHEBI:18420"/>
    </cofactor>
</comment>
<comment type="caution">
    <text evidence="11">The sequence shown here is derived from an EMBL/GenBank/DDBJ whole genome shotgun (WGS) entry which is preliminary data.</text>
</comment>
<comment type="similarity">
    <text evidence="3 9">Belongs to the dUTPase family.</text>
</comment>
<evidence type="ECO:0000259" key="10">
    <source>
        <dbReference type="Pfam" id="PF00692"/>
    </source>
</evidence>
<dbReference type="NCBIfam" id="TIGR00576">
    <property type="entry name" value="dut"/>
    <property type="match status" value="1"/>
</dbReference>
<dbReference type="Gene3D" id="2.70.40.10">
    <property type="match status" value="1"/>
</dbReference>
<dbReference type="InterPro" id="IPR033704">
    <property type="entry name" value="dUTPase_trimeric"/>
</dbReference>
<evidence type="ECO:0000256" key="2">
    <source>
        <dbReference type="ARBA" id="ARBA00005142"/>
    </source>
</evidence>
<dbReference type="PANTHER" id="PTHR11241">
    <property type="entry name" value="DEOXYURIDINE 5'-TRIPHOSPHATE NUCLEOTIDOHYDROLASE"/>
    <property type="match status" value="1"/>
</dbReference>